<comment type="caution">
    <text evidence="1">The sequence shown here is derived from an EMBL/GenBank/DDBJ whole genome shotgun (WGS) entry which is preliminary data.</text>
</comment>
<accession>A0A125DMF5</accession>
<evidence type="ECO:0000313" key="1">
    <source>
        <dbReference type="EMBL" id="KWA84211.1"/>
    </source>
</evidence>
<evidence type="ECO:0000313" key="2">
    <source>
        <dbReference type="Proteomes" id="UP000060630"/>
    </source>
</evidence>
<dbReference type="RefSeq" id="WP_060192609.1">
    <property type="nucleotide sequence ID" value="NZ_LPHD01000049.1"/>
</dbReference>
<sequence length="124" mass="14295">MPFTLFVPPLGTRLVLMQPWDFKLYNEQRNATLMAMLGDTRKFSYDPEPINATLPPGTELIIDRYYIKHGMSGFDSVSFRIAGVSAVAKTYAWDTKTSRRQVRFWAKLEDVNTMRVELAKQKEA</sequence>
<protein>
    <submittedName>
        <fullName evidence="1">Uncharacterized protein</fullName>
    </submittedName>
</protein>
<proteinExistence type="predicted"/>
<dbReference type="Proteomes" id="UP000060630">
    <property type="component" value="Unassembled WGS sequence"/>
</dbReference>
<reference evidence="1 2" key="1">
    <citation type="submission" date="2015-11" db="EMBL/GenBank/DDBJ databases">
        <title>Expanding the genomic diversity of Burkholderia species for the development of highly accurate diagnostics.</title>
        <authorList>
            <person name="Sahl J."/>
            <person name="Keim P."/>
            <person name="Wagner D."/>
        </authorList>
    </citation>
    <scope>NUCLEOTIDE SEQUENCE [LARGE SCALE GENOMIC DNA]</scope>
    <source>
        <strain evidence="1 2">MSMB2087WGS</strain>
    </source>
</reference>
<gene>
    <name evidence="1" type="ORF">WL29_22895</name>
</gene>
<organism evidence="1 2">
    <name type="scientific">Burkholderia ubonensis</name>
    <dbReference type="NCBI Taxonomy" id="101571"/>
    <lineage>
        <taxon>Bacteria</taxon>
        <taxon>Pseudomonadati</taxon>
        <taxon>Pseudomonadota</taxon>
        <taxon>Betaproteobacteria</taxon>
        <taxon>Burkholderiales</taxon>
        <taxon>Burkholderiaceae</taxon>
        <taxon>Burkholderia</taxon>
        <taxon>Burkholderia cepacia complex</taxon>
    </lineage>
</organism>
<name>A0A125DMF5_9BURK</name>
<dbReference type="AlphaFoldDB" id="A0A125DMF5"/>
<dbReference type="EMBL" id="LPHD01000049">
    <property type="protein sequence ID" value="KWA84211.1"/>
    <property type="molecule type" value="Genomic_DNA"/>
</dbReference>